<organism evidence="10 11">
    <name type="scientific">Citrus unshiu</name>
    <name type="common">Satsuma mandarin</name>
    <name type="synonym">Citrus nobilis var. unshiu</name>
    <dbReference type="NCBI Taxonomy" id="55188"/>
    <lineage>
        <taxon>Eukaryota</taxon>
        <taxon>Viridiplantae</taxon>
        <taxon>Streptophyta</taxon>
        <taxon>Embryophyta</taxon>
        <taxon>Tracheophyta</taxon>
        <taxon>Spermatophyta</taxon>
        <taxon>Magnoliopsida</taxon>
        <taxon>eudicotyledons</taxon>
        <taxon>Gunneridae</taxon>
        <taxon>Pentapetalae</taxon>
        <taxon>rosids</taxon>
        <taxon>malvids</taxon>
        <taxon>Sapindales</taxon>
        <taxon>Rutaceae</taxon>
        <taxon>Aurantioideae</taxon>
        <taxon>Citrus</taxon>
    </lineage>
</organism>
<evidence type="ECO:0000256" key="4">
    <source>
        <dbReference type="ARBA" id="ARBA00022679"/>
    </source>
</evidence>
<dbReference type="InterPro" id="IPR015421">
    <property type="entry name" value="PyrdxlP-dep_Trfase_major"/>
</dbReference>
<dbReference type="PANTHER" id="PTHR46383">
    <property type="entry name" value="ASPARTATE AMINOTRANSFERASE"/>
    <property type="match status" value="1"/>
</dbReference>
<feature type="domain" description="Aminotransferase class I/classII large" evidence="9">
    <location>
        <begin position="193"/>
        <end position="277"/>
    </location>
</feature>
<keyword evidence="3" id="KW-0032">Aminotransferase</keyword>
<dbReference type="EMBL" id="BDQV01000297">
    <property type="protein sequence ID" value="GAY62245.1"/>
    <property type="molecule type" value="Genomic_DNA"/>
</dbReference>
<dbReference type="InterPro" id="IPR050596">
    <property type="entry name" value="AspAT/PAT-like"/>
</dbReference>
<dbReference type="Pfam" id="PF00155">
    <property type="entry name" value="Aminotran_1_2"/>
    <property type="match status" value="2"/>
</dbReference>
<comment type="pathway">
    <text evidence="7">Amino-acid biosynthesis; L-phenylalanine biosynthesis; L-arogenate from prephenate (L-Asp route): step 1/1.</text>
</comment>
<keyword evidence="11" id="KW-1185">Reference proteome</keyword>
<dbReference type="Proteomes" id="UP000236630">
    <property type="component" value="Unassembled WGS sequence"/>
</dbReference>
<evidence type="ECO:0000313" key="11">
    <source>
        <dbReference type="Proteomes" id="UP000236630"/>
    </source>
</evidence>
<dbReference type="AlphaFoldDB" id="A0A2H5QDD9"/>
<comment type="caution">
    <text evidence="10">The sequence shown here is derived from an EMBL/GenBank/DDBJ whole genome shotgun (WGS) entry which is preliminary data.</text>
</comment>
<dbReference type="GO" id="GO:0004069">
    <property type="term" value="F:L-aspartate:2-oxoglutarate aminotransferase activity"/>
    <property type="evidence" value="ECO:0007669"/>
    <property type="project" value="UniProtKB-ARBA"/>
</dbReference>
<dbReference type="InterPro" id="IPR015424">
    <property type="entry name" value="PyrdxlP-dep_Trfase"/>
</dbReference>
<evidence type="ECO:0000256" key="7">
    <source>
        <dbReference type="ARBA" id="ARBA00060601"/>
    </source>
</evidence>
<dbReference type="InterPro" id="IPR015422">
    <property type="entry name" value="PyrdxlP-dep_Trfase_small"/>
</dbReference>
<dbReference type="GO" id="GO:0030170">
    <property type="term" value="F:pyridoxal phosphate binding"/>
    <property type="evidence" value="ECO:0007669"/>
    <property type="project" value="InterPro"/>
</dbReference>
<gene>
    <name evidence="10" type="ORF">CUMW_216230</name>
</gene>
<dbReference type="InterPro" id="IPR004839">
    <property type="entry name" value="Aminotransferase_I/II_large"/>
</dbReference>
<dbReference type="FunFam" id="3.40.640.10:FF:000033">
    <property type="entry name" value="Aspartate aminotransferase"/>
    <property type="match status" value="1"/>
</dbReference>
<evidence type="ECO:0000259" key="9">
    <source>
        <dbReference type="Pfam" id="PF00155"/>
    </source>
</evidence>
<evidence type="ECO:0000256" key="1">
    <source>
        <dbReference type="ARBA" id="ARBA00001933"/>
    </source>
</evidence>
<evidence type="ECO:0000313" key="10">
    <source>
        <dbReference type="EMBL" id="GAY62245.1"/>
    </source>
</evidence>
<comment type="similarity">
    <text evidence="2">Belongs to the class-I pyridoxal-phosphate-dependent aminotransferase family.</text>
</comment>
<evidence type="ECO:0000256" key="3">
    <source>
        <dbReference type="ARBA" id="ARBA00022576"/>
    </source>
</evidence>
<dbReference type="STRING" id="55188.A0A2H5QDD9"/>
<dbReference type="GO" id="GO:0009095">
    <property type="term" value="P:aromatic amino acid family biosynthetic process, prephenate pathway"/>
    <property type="evidence" value="ECO:0007669"/>
    <property type="project" value="UniProtKB-ARBA"/>
</dbReference>
<dbReference type="SUPFAM" id="SSF53383">
    <property type="entry name" value="PLP-dependent transferases"/>
    <property type="match status" value="2"/>
</dbReference>
<reference evidence="10 11" key="1">
    <citation type="journal article" date="2017" name="Front. Genet.">
        <title>Draft sequencing of the heterozygous diploid genome of Satsuma (Citrus unshiu Marc.) using a hybrid assembly approach.</title>
        <authorList>
            <person name="Shimizu T."/>
            <person name="Tanizawa Y."/>
            <person name="Mochizuki T."/>
            <person name="Nagasaki H."/>
            <person name="Yoshioka T."/>
            <person name="Toyoda A."/>
            <person name="Fujiyama A."/>
            <person name="Kaminuma E."/>
            <person name="Nakamura Y."/>
        </authorList>
    </citation>
    <scope>NUCLEOTIDE SEQUENCE [LARGE SCALE GENOMIC DNA]</scope>
    <source>
        <strain evidence="11">cv. Miyagawa wase</strain>
    </source>
</reference>
<evidence type="ECO:0000256" key="8">
    <source>
        <dbReference type="ARBA" id="ARBA00074369"/>
    </source>
</evidence>
<dbReference type="GO" id="GO:0033854">
    <property type="term" value="F:glutamate-prephenate aminotransferase activity"/>
    <property type="evidence" value="ECO:0007669"/>
    <property type="project" value="UniProtKB-ARBA"/>
</dbReference>
<dbReference type="PANTHER" id="PTHR46383:SF1">
    <property type="entry name" value="ASPARTATE AMINOTRANSFERASE"/>
    <property type="match status" value="1"/>
</dbReference>
<sequence>MVLLGMLTAEHFGLEVGGRGWLVWLLEASFSSLSKTYRPVDPNVTHTYDETHTLTSHQPIPFQNDRKDSNFVSLTFIKNQKRQHIYVIILTIDSSFMANSLHSSTSFISNPVNFGHSKIPAQIPGSVSFPSRYLHNFNLNKSDRRVLRVMACSGVEEVQVDVSLSPRVNAVKPSKTVAITDQATALAQAGVSVIRLAAGEPDFDTPVLIAEAGINAIREGFTRYTPNAGTLELRSAICHKLKEENGLSYTPDQILVSNGAKQSILQAVLAVCSPGDEGKGLVFYLNLTPMHFSFCIGKYSFGLEALNEMDQISSLAWFGAAGHSNEMNFTCRDGVTFANEHSTFLLQVIIPAPFWVSYPEMARIADATPVILPTRISENFLLDPKVLESKLTEKSRLLILCSPSNPTGSVYPKNLLDEIARIVAKHPRLLVLSDEIYEHIIYAPATHTSFASLPGMWERTLTVNGFSKAFAMTGWRLGYIAGPKHFVAACNKIQSQFTSGASSISQKAGVAALGLGYAGGDVVSKMVKAFRERRDFLVKSFGELEGVKMSEPQGAFYLFIDFSSYYGSEAEGFGKIENSESLCRYLLDKAQVALVPGDAFGDDTCIRISYAASLTTLQAAVERIKKGLLTLRPGVPV</sequence>
<dbReference type="GO" id="GO:0033853">
    <property type="term" value="F:aspartate-prephenate aminotransferase activity"/>
    <property type="evidence" value="ECO:0007669"/>
    <property type="project" value="UniProtKB-ARBA"/>
</dbReference>
<comment type="pathway">
    <text evidence="6">Amino-acid biosynthesis; L-phenylalanine biosynthesis; L-arogenate from prephenate (L-Glu route): step 1/1.</text>
</comment>
<dbReference type="Gene3D" id="3.90.1150.10">
    <property type="entry name" value="Aspartate Aminotransferase, domain 1"/>
    <property type="match status" value="2"/>
</dbReference>
<dbReference type="CDD" id="cd00609">
    <property type="entry name" value="AAT_like"/>
    <property type="match status" value="1"/>
</dbReference>
<evidence type="ECO:0000256" key="6">
    <source>
        <dbReference type="ARBA" id="ARBA00060544"/>
    </source>
</evidence>
<dbReference type="InterPro" id="IPR004838">
    <property type="entry name" value="NHTrfase_class1_PyrdxlP-BS"/>
</dbReference>
<keyword evidence="5" id="KW-0663">Pyridoxal phosphate</keyword>
<accession>A0A2H5QDD9</accession>
<comment type="cofactor">
    <cofactor evidence="1">
        <name>pyridoxal 5'-phosphate</name>
        <dbReference type="ChEBI" id="CHEBI:597326"/>
    </cofactor>
</comment>
<name>A0A2H5QDD9_CITUN</name>
<protein>
    <recommendedName>
        <fullName evidence="8">Bifunctional aspartate aminotransferase and glutamate/aspartate-prephenate aminotransferase</fullName>
    </recommendedName>
</protein>
<dbReference type="Gene3D" id="3.40.640.10">
    <property type="entry name" value="Type I PLP-dependent aspartate aminotransferase-like (Major domain)"/>
    <property type="match status" value="2"/>
</dbReference>
<dbReference type="PROSITE" id="PS00105">
    <property type="entry name" value="AA_TRANSFER_CLASS_1"/>
    <property type="match status" value="1"/>
</dbReference>
<keyword evidence="4" id="KW-0808">Transferase</keyword>
<proteinExistence type="inferred from homology"/>
<evidence type="ECO:0000256" key="5">
    <source>
        <dbReference type="ARBA" id="ARBA00022898"/>
    </source>
</evidence>
<evidence type="ECO:0000256" key="2">
    <source>
        <dbReference type="ARBA" id="ARBA00007441"/>
    </source>
</evidence>
<feature type="domain" description="Aminotransferase class I/classII large" evidence="9">
    <location>
        <begin position="345"/>
        <end position="624"/>
    </location>
</feature>